<evidence type="ECO:0000256" key="2">
    <source>
        <dbReference type="ARBA" id="ARBA00022679"/>
    </source>
</evidence>
<feature type="binding site" evidence="4">
    <location>
        <position position="422"/>
    </location>
    <ligand>
        <name>S-adenosyl-L-methionine</name>
        <dbReference type="ChEBI" id="CHEBI:59789"/>
    </ligand>
</feature>
<dbReference type="Gene3D" id="2.40.50.140">
    <property type="entry name" value="Nucleic acid-binding proteins"/>
    <property type="match status" value="1"/>
</dbReference>
<dbReference type="SUPFAM" id="SSF50249">
    <property type="entry name" value="Nucleic acid-binding proteins"/>
    <property type="match status" value="1"/>
</dbReference>
<organism evidence="7 8">
    <name type="scientific">Aminipila butyrica</name>
    <dbReference type="NCBI Taxonomy" id="433296"/>
    <lineage>
        <taxon>Bacteria</taxon>
        <taxon>Bacillati</taxon>
        <taxon>Bacillota</taxon>
        <taxon>Clostridia</taxon>
        <taxon>Peptostreptococcales</taxon>
        <taxon>Anaerovoracaceae</taxon>
        <taxon>Aminipila</taxon>
    </lineage>
</organism>
<dbReference type="FunFam" id="2.40.50.140:FF:000097">
    <property type="entry name" value="23S rRNA (uracil(1939)-C(5))-methyltransferase RlmD"/>
    <property type="match status" value="1"/>
</dbReference>
<evidence type="ECO:0000259" key="6">
    <source>
        <dbReference type="PROSITE" id="PS50926"/>
    </source>
</evidence>
<dbReference type="PROSITE" id="PS50926">
    <property type="entry name" value="TRAM"/>
    <property type="match status" value="1"/>
</dbReference>
<dbReference type="EMBL" id="CP048649">
    <property type="protein sequence ID" value="QIB68666.1"/>
    <property type="molecule type" value="Genomic_DNA"/>
</dbReference>
<name>A0A858BX52_9FIRM</name>
<dbReference type="PANTHER" id="PTHR11061">
    <property type="entry name" value="RNA M5U METHYLTRANSFERASE"/>
    <property type="match status" value="1"/>
</dbReference>
<dbReference type="RefSeq" id="WP_163065529.1">
    <property type="nucleotide sequence ID" value="NZ_CP048649.1"/>
</dbReference>
<dbReference type="SUPFAM" id="SSF53335">
    <property type="entry name" value="S-adenosyl-L-methionine-dependent methyltransferases"/>
    <property type="match status" value="1"/>
</dbReference>
<dbReference type="Pfam" id="PF05958">
    <property type="entry name" value="tRNA_U5-meth_tr"/>
    <property type="match status" value="1"/>
</dbReference>
<reference evidence="7 8" key="1">
    <citation type="submission" date="2020-02" db="EMBL/GenBank/DDBJ databases">
        <authorList>
            <person name="Kim Y.B."/>
            <person name="Roh S.W."/>
        </authorList>
    </citation>
    <scope>NUCLEOTIDE SEQUENCE [LARGE SCALE GENOMIC DNA]</scope>
    <source>
        <strain evidence="7 8">DSM 103574</strain>
    </source>
</reference>
<feature type="domain" description="TRAM" evidence="6">
    <location>
        <begin position="1"/>
        <end position="58"/>
    </location>
</feature>
<evidence type="ECO:0000256" key="5">
    <source>
        <dbReference type="PROSITE-ProRule" id="PRU10015"/>
    </source>
</evidence>
<dbReference type="NCBIfam" id="TIGR00479">
    <property type="entry name" value="rumA"/>
    <property type="match status" value="1"/>
</dbReference>
<dbReference type="InterPro" id="IPR029063">
    <property type="entry name" value="SAM-dependent_MTases_sf"/>
</dbReference>
<dbReference type="EC" id="2.1.1.190" evidence="7"/>
<dbReference type="GO" id="GO:0070041">
    <property type="term" value="F:rRNA (uridine-C5-)-methyltransferase activity"/>
    <property type="evidence" value="ECO:0007669"/>
    <property type="project" value="UniProtKB-ARBA"/>
</dbReference>
<dbReference type="InterPro" id="IPR012340">
    <property type="entry name" value="NA-bd_OB-fold"/>
</dbReference>
<dbReference type="InterPro" id="IPR030390">
    <property type="entry name" value="MeTrfase_TrmA_AS"/>
</dbReference>
<feature type="binding site" evidence="4">
    <location>
        <position position="305"/>
    </location>
    <ligand>
        <name>S-adenosyl-L-methionine</name>
        <dbReference type="ChEBI" id="CHEBI:59789"/>
    </ligand>
</feature>
<evidence type="ECO:0000313" key="7">
    <source>
        <dbReference type="EMBL" id="QIB68666.1"/>
    </source>
</evidence>
<feature type="active site" evidence="5">
    <location>
        <position position="449"/>
    </location>
</feature>
<dbReference type="PROSITE" id="PS01230">
    <property type="entry name" value="TRMA_1"/>
    <property type="match status" value="1"/>
</dbReference>
<keyword evidence="2 4" id="KW-0808">Transferase</keyword>
<dbReference type="GO" id="GO:0070475">
    <property type="term" value="P:rRNA base methylation"/>
    <property type="evidence" value="ECO:0007669"/>
    <property type="project" value="TreeGrafter"/>
</dbReference>
<evidence type="ECO:0000256" key="3">
    <source>
        <dbReference type="ARBA" id="ARBA00022691"/>
    </source>
</evidence>
<dbReference type="InterPro" id="IPR010280">
    <property type="entry name" value="U5_MeTrfase_fam"/>
</dbReference>
<sequence length="498" mass="54145">MEKGQKCQLQIDDMSNEGQGIGRSEGMAIFVKDAIPGDTVLAEITKVKKNYAFAIASEILQPSPYRIDKECPYAGACGGCTYAGMSYPGQLWLKEKQVREKLIRLGGLEDPKLEPIIGTDQPYHYRNKAQMPVSTGGIITRKGGIVENLGPCAIGFYKAKSHDVVNCSECLLQAPPVVAIAQVLRDFVKSDNITAYDPKWEKGLLRHLVVKTAMGTGEVMAILVINGRGIPNSAKLVEMMDEAVCMLPTREDGIQYNLESVVVNIKKGKGPEIMGSECLTIAGKPTILEKVGQLEFEISPLAFYQVNPVQMEVLYSKVLEYAQLQGHEKILDLYCGVGTIGLFCADQMRKSANGESTGQVLGIESVKGAVLDANRNAVINGLVNAQFICGRAEEELPKVLAGHIDKDGFEVPPFQPDIIILDPPRAGCAPELLEAVAAAAPAKLIYVSCDPATLARDVKRLGELGYQFTQGTPVDMFPWTRHVECVCLLEKKSANEVK</sequence>
<dbReference type="KEGG" id="abut:Ami103574_04725"/>
<keyword evidence="8" id="KW-1185">Reference proteome</keyword>
<dbReference type="Gene3D" id="2.40.50.1070">
    <property type="match status" value="1"/>
</dbReference>
<dbReference type="Proteomes" id="UP000466848">
    <property type="component" value="Chromosome"/>
</dbReference>
<dbReference type="InterPro" id="IPR002792">
    <property type="entry name" value="TRAM_dom"/>
</dbReference>
<protein>
    <submittedName>
        <fullName evidence="7">23S rRNA (Uracil(1939)-C(5))-methyltransferase RlmD</fullName>
        <ecNumber evidence="7">2.1.1.190</ecNumber>
    </submittedName>
</protein>
<feature type="binding site" evidence="4">
    <location>
        <position position="364"/>
    </location>
    <ligand>
        <name>S-adenosyl-L-methionine</name>
        <dbReference type="ChEBI" id="CHEBI:59789"/>
    </ligand>
</feature>
<dbReference type="PANTHER" id="PTHR11061:SF30">
    <property type="entry name" value="TRNA (URACIL(54)-C(5))-METHYLTRANSFERASE"/>
    <property type="match status" value="1"/>
</dbReference>
<feature type="active site" description="Nucleophile" evidence="4">
    <location>
        <position position="449"/>
    </location>
</feature>
<evidence type="ECO:0000256" key="1">
    <source>
        <dbReference type="ARBA" id="ARBA00022603"/>
    </source>
</evidence>
<dbReference type="PROSITE" id="PS01231">
    <property type="entry name" value="TRMA_2"/>
    <property type="match status" value="1"/>
</dbReference>
<evidence type="ECO:0000313" key="8">
    <source>
        <dbReference type="Proteomes" id="UP000466848"/>
    </source>
</evidence>
<feature type="binding site" evidence="4">
    <location>
        <position position="334"/>
    </location>
    <ligand>
        <name>S-adenosyl-L-methionine</name>
        <dbReference type="ChEBI" id="CHEBI:59789"/>
    </ligand>
</feature>
<dbReference type="InterPro" id="IPR030391">
    <property type="entry name" value="MeTrfase_TrmA_CS"/>
</dbReference>
<gene>
    <name evidence="7" type="primary">rlmD</name>
    <name evidence="7" type="ORF">Ami103574_04725</name>
</gene>
<dbReference type="AlphaFoldDB" id="A0A858BX52"/>
<dbReference type="Pfam" id="PF01938">
    <property type="entry name" value="TRAM"/>
    <property type="match status" value="1"/>
</dbReference>
<accession>A0A858BX52</accession>
<dbReference type="CDD" id="cd02440">
    <property type="entry name" value="AdoMet_MTases"/>
    <property type="match status" value="1"/>
</dbReference>
<dbReference type="FunFam" id="3.40.50.150:FF:000009">
    <property type="entry name" value="23S rRNA (Uracil(1939)-C(5))-methyltransferase RlmD"/>
    <property type="match status" value="1"/>
</dbReference>
<comment type="similarity">
    <text evidence="4">Belongs to the class I-like SAM-binding methyltransferase superfamily. RNA M5U methyltransferase family.</text>
</comment>
<keyword evidence="3 4" id="KW-0949">S-adenosyl-L-methionine</keyword>
<evidence type="ECO:0000256" key="4">
    <source>
        <dbReference type="PROSITE-ProRule" id="PRU01024"/>
    </source>
</evidence>
<dbReference type="Gene3D" id="3.40.50.150">
    <property type="entry name" value="Vaccinia Virus protein VP39"/>
    <property type="match status" value="1"/>
</dbReference>
<keyword evidence="1 4" id="KW-0489">Methyltransferase</keyword>
<dbReference type="PROSITE" id="PS51687">
    <property type="entry name" value="SAM_MT_RNA_M5U"/>
    <property type="match status" value="1"/>
</dbReference>
<proteinExistence type="inferred from homology"/>